<evidence type="ECO:0000256" key="1">
    <source>
        <dbReference type="SAM" id="Phobius"/>
    </source>
</evidence>
<keyword evidence="4" id="KW-1185">Reference proteome</keyword>
<name>A0A1G9JLB1_9ACTN</name>
<proteinExistence type="predicted"/>
<evidence type="ECO:0000313" key="3">
    <source>
        <dbReference type="EMBL" id="SDL38357.1"/>
    </source>
</evidence>
<feature type="transmembrane region" description="Helical" evidence="1">
    <location>
        <begin position="94"/>
        <end position="113"/>
    </location>
</feature>
<protein>
    <recommendedName>
        <fullName evidence="2">DUF1707 domain-containing protein</fullName>
    </recommendedName>
</protein>
<dbReference type="AlphaFoldDB" id="A0A1G9JLB1"/>
<gene>
    <name evidence="3" type="ORF">SAMN05421869_12584</name>
</gene>
<keyword evidence="1" id="KW-0812">Transmembrane</keyword>
<dbReference type="OrthoDB" id="3628217at2"/>
<dbReference type="Proteomes" id="UP000199202">
    <property type="component" value="Unassembled WGS sequence"/>
</dbReference>
<feature type="domain" description="DUF1707" evidence="2">
    <location>
        <begin position="30"/>
        <end position="80"/>
    </location>
</feature>
<dbReference type="Pfam" id="PF08044">
    <property type="entry name" value="DUF1707"/>
    <property type="match status" value="1"/>
</dbReference>
<accession>A0A1G9JLB1</accession>
<evidence type="ECO:0000259" key="2">
    <source>
        <dbReference type="Pfam" id="PF08044"/>
    </source>
</evidence>
<organism evidence="3 4">
    <name type="scientific">Nonomuraea jiangxiensis</name>
    <dbReference type="NCBI Taxonomy" id="633440"/>
    <lineage>
        <taxon>Bacteria</taxon>
        <taxon>Bacillati</taxon>
        <taxon>Actinomycetota</taxon>
        <taxon>Actinomycetes</taxon>
        <taxon>Streptosporangiales</taxon>
        <taxon>Streptosporangiaceae</taxon>
        <taxon>Nonomuraea</taxon>
    </lineage>
</organism>
<evidence type="ECO:0000313" key="4">
    <source>
        <dbReference type="Proteomes" id="UP000199202"/>
    </source>
</evidence>
<dbReference type="InterPro" id="IPR012551">
    <property type="entry name" value="DUF1707_SHOCT-like"/>
</dbReference>
<reference evidence="3 4" key="1">
    <citation type="submission" date="2016-10" db="EMBL/GenBank/DDBJ databases">
        <authorList>
            <person name="de Groot N.N."/>
        </authorList>
    </citation>
    <scope>NUCLEOTIDE SEQUENCE [LARGE SCALE GENOMIC DNA]</scope>
    <source>
        <strain evidence="3 4">CGMCC 4.6533</strain>
    </source>
</reference>
<sequence length="162" mass="17590">MSDNPLPHPGGPLIPATPLERLWWPERVPISDLEREVAAARIAQAQAGGLIIGTEADRRRSRLPAARTREDLRIALKGLPGAVIPAGLLTACRVVTAVWLGVTLVNLAVWILVCSFSRSVINPWWAWPAVVGGGLAFAVWWVADSAHRQRFSGSREGRNSHA</sequence>
<dbReference type="EMBL" id="FNDJ01000025">
    <property type="protein sequence ID" value="SDL38357.1"/>
    <property type="molecule type" value="Genomic_DNA"/>
</dbReference>
<keyword evidence="1" id="KW-1133">Transmembrane helix</keyword>
<keyword evidence="1" id="KW-0472">Membrane</keyword>
<feature type="transmembrane region" description="Helical" evidence="1">
    <location>
        <begin position="125"/>
        <end position="143"/>
    </location>
</feature>
<dbReference type="STRING" id="633440.SAMN05421869_12584"/>
<dbReference type="RefSeq" id="WP_090944550.1">
    <property type="nucleotide sequence ID" value="NZ_FNDJ01000025.1"/>
</dbReference>